<evidence type="ECO:0000256" key="2">
    <source>
        <dbReference type="ARBA" id="ARBA00023125"/>
    </source>
</evidence>
<gene>
    <name evidence="5" type="ORF">D1825_05490</name>
</gene>
<dbReference type="GO" id="GO:0016887">
    <property type="term" value="F:ATP hydrolysis activity"/>
    <property type="evidence" value="ECO:0007669"/>
    <property type="project" value="InterPro"/>
</dbReference>
<dbReference type="InterPro" id="IPR011990">
    <property type="entry name" value="TPR-like_helical_dom_sf"/>
</dbReference>
<keyword evidence="6" id="KW-1185">Reference proteome</keyword>
<dbReference type="EMBL" id="QWKP01000152">
    <property type="protein sequence ID" value="RHA43608.1"/>
    <property type="molecule type" value="Genomic_DNA"/>
</dbReference>
<evidence type="ECO:0000313" key="5">
    <source>
        <dbReference type="EMBL" id="RHA43608.1"/>
    </source>
</evidence>
<dbReference type="GO" id="GO:0003677">
    <property type="term" value="F:DNA binding"/>
    <property type="evidence" value="ECO:0007669"/>
    <property type="project" value="UniProtKB-KW"/>
</dbReference>
<dbReference type="PANTHER" id="PTHR47691:SF3">
    <property type="entry name" value="HTH-TYPE TRANSCRIPTIONAL REGULATOR RV0890C-RELATED"/>
    <property type="match status" value="1"/>
</dbReference>
<sequence>MQITTLGELAVDGRPVRGDRLAAVLRELVVARGRAVSIGALVEAVWDGEPPQDEAGAIQALVSRLRRTGLPVVGAPGGYRLPTEDLHVDAVDARDRAARALVALREGRASEARILADEARAMFPDVPDLDDAAIARLFSEVVTLRAEAALAGAGALDGADLHRLVARTPPDEPAVALLVRVLAAQGRDAEALELVEQVRAELADRYGADPSPVVVEAHLALLRGELPTTQPTPRKDTHQRVHLPPSWRRASTPLLGRDADLAAVLAALGTAPLVTVVATGGAGKTRLAAEVARCAVADGRSVQVVELAGLRSPDEVLPAVLATIGGGDTTPSRPDLTVERRVLEPAERLRQAAQDLDGLLVLDNCEHLLDAAAAVVADLLDAASPDVVVLATSRAPLGIVGESVHQLRMLPDEDALGLLEARTRAGRPGLAWDRELALQLCHRLDNLPLALELAAARLRSMPVEDVLEGLSDRFALLDDALRGLPERHASLWAMVDWSRELLAPAERALLARLAVVAGSFTAETAMAVADQPAPAVRRGLSILVEQSLLTMADQDEGPARYRMLETVREYGEARLDAAGERPAAMAGLVRWAAARAVRLGADFVGPAQVAAFDACARDQEALLVAARWAADHDEEPLLVDILAALFWLWTVRGAHMEVVGWATRILHVDDPAARRSSPLLQGRASGRELPNADRAAIVGTLAAMNGGVIESLRLSVIAWRACRRVRDERADQMSARTYALSGALPALGFNAEEMGPPATELVESADPYLQALGLFMRAAVAENLGDTGESGQAAREAYDRFKAAGDHWGMGMAAQGIGQWGSGRGTDDAMLWLDRGVRHLETVGAMQDARSIRLLLDVQRAIAGQEDALVRVEQTARSEQADDTDVAQARLGLAQIAWTEGRLADASRFADSAIDVALTGVVRVPQAHVVFMVAAATIHVRAAEDADADRRAAAEARATDLLRRATAEAKAISDMPVLGSFALGCAELAAARGEDSVAVELFALGTRLGANMGSMFQLGTGGRLESLVGDDAARAAAVAPLRDEKSSTIAARVQALAAALLQ</sequence>
<dbReference type="SUPFAM" id="SSF52540">
    <property type="entry name" value="P-loop containing nucleoside triphosphate hydrolases"/>
    <property type="match status" value="1"/>
</dbReference>
<evidence type="ECO:0000259" key="3">
    <source>
        <dbReference type="SMART" id="SM00862"/>
    </source>
</evidence>
<dbReference type="Gene3D" id="1.25.40.10">
    <property type="entry name" value="Tetratricopeptide repeat domain"/>
    <property type="match status" value="1"/>
</dbReference>
<dbReference type="Pfam" id="PF03704">
    <property type="entry name" value="BTAD"/>
    <property type="match status" value="1"/>
</dbReference>
<dbReference type="AlphaFoldDB" id="A0A413RNV5"/>
<name>A0A413RNV5_9CELL</name>
<reference evidence="5 6" key="1">
    <citation type="submission" date="2018-08" db="EMBL/GenBank/DDBJ databases">
        <title>Cellulomonas rhizosphaerae sp. nov., a novel actinomycete isolated from soil.</title>
        <authorList>
            <person name="Tian Y."/>
        </authorList>
    </citation>
    <scope>NUCLEOTIDE SEQUENCE [LARGE SCALE GENOMIC DNA]</scope>
    <source>
        <strain evidence="5 6">NEAU-TCZ24</strain>
    </source>
</reference>
<dbReference type="InterPro" id="IPR049945">
    <property type="entry name" value="AAA_22"/>
</dbReference>
<dbReference type="GO" id="GO:0000160">
    <property type="term" value="P:phosphorelay signal transduction system"/>
    <property type="evidence" value="ECO:0007669"/>
    <property type="project" value="InterPro"/>
</dbReference>
<feature type="domain" description="OmpR/PhoB-type" evidence="3">
    <location>
        <begin position="13"/>
        <end position="81"/>
    </location>
</feature>
<dbReference type="SUPFAM" id="SSF48452">
    <property type="entry name" value="TPR-like"/>
    <property type="match status" value="1"/>
</dbReference>
<dbReference type="InterPro" id="IPR058852">
    <property type="entry name" value="HTH_77"/>
</dbReference>
<dbReference type="Gene3D" id="3.40.50.300">
    <property type="entry name" value="P-loop containing nucleotide triphosphate hydrolases"/>
    <property type="match status" value="1"/>
</dbReference>
<dbReference type="OrthoDB" id="9812579at2"/>
<dbReference type="Proteomes" id="UP000283374">
    <property type="component" value="Unassembled WGS sequence"/>
</dbReference>
<dbReference type="InterPro" id="IPR036388">
    <property type="entry name" value="WH-like_DNA-bd_sf"/>
</dbReference>
<dbReference type="InterPro" id="IPR027417">
    <property type="entry name" value="P-loop_NTPase"/>
</dbReference>
<evidence type="ECO:0000256" key="1">
    <source>
        <dbReference type="ARBA" id="ARBA00005820"/>
    </source>
</evidence>
<dbReference type="SMART" id="SM01043">
    <property type="entry name" value="BTAD"/>
    <property type="match status" value="1"/>
</dbReference>
<dbReference type="Gene3D" id="1.10.10.10">
    <property type="entry name" value="Winged helix-like DNA-binding domain superfamily/Winged helix DNA-binding domain"/>
    <property type="match status" value="1"/>
</dbReference>
<dbReference type="InterPro" id="IPR005158">
    <property type="entry name" value="BTAD"/>
</dbReference>
<evidence type="ECO:0000313" key="6">
    <source>
        <dbReference type="Proteomes" id="UP000283374"/>
    </source>
</evidence>
<feature type="domain" description="Bacterial transcriptional activator" evidence="4">
    <location>
        <begin position="88"/>
        <end position="222"/>
    </location>
</feature>
<dbReference type="Pfam" id="PF13401">
    <property type="entry name" value="AAA_22"/>
    <property type="match status" value="1"/>
</dbReference>
<comment type="caution">
    <text evidence="5">The sequence shown here is derived from an EMBL/GenBank/DDBJ whole genome shotgun (WGS) entry which is preliminary data.</text>
</comment>
<proteinExistence type="inferred from homology"/>
<dbReference type="InterPro" id="IPR016032">
    <property type="entry name" value="Sig_transdc_resp-reg_C-effctor"/>
</dbReference>
<organism evidence="5 6">
    <name type="scientific">Cellulomonas rhizosphaerae</name>
    <dbReference type="NCBI Taxonomy" id="2293719"/>
    <lineage>
        <taxon>Bacteria</taxon>
        <taxon>Bacillati</taxon>
        <taxon>Actinomycetota</taxon>
        <taxon>Actinomycetes</taxon>
        <taxon>Micrococcales</taxon>
        <taxon>Cellulomonadaceae</taxon>
        <taxon>Cellulomonas</taxon>
    </lineage>
</organism>
<accession>A0A413RNV5</accession>
<keyword evidence="2" id="KW-0238">DNA-binding</keyword>
<dbReference type="RefSeq" id="WP_118766441.1">
    <property type="nucleotide sequence ID" value="NZ_QWKP01000152.1"/>
</dbReference>
<comment type="similarity">
    <text evidence="1">Belongs to the AfsR/DnrI/RedD regulatory family.</text>
</comment>
<dbReference type="InterPro" id="IPR001867">
    <property type="entry name" value="OmpR/PhoB-type_DNA-bd"/>
</dbReference>
<dbReference type="GO" id="GO:0006355">
    <property type="term" value="P:regulation of DNA-templated transcription"/>
    <property type="evidence" value="ECO:0007669"/>
    <property type="project" value="InterPro"/>
</dbReference>
<dbReference type="PANTHER" id="PTHR47691">
    <property type="entry name" value="REGULATOR-RELATED"/>
    <property type="match status" value="1"/>
</dbReference>
<evidence type="ECO:0000259" key="4">
    <source>
        <dbReference type="SMART" id="SM01043"/>
    </source>
</evidence>
<dbReference type="Pfam" id="PF25872">
    <property type="entry name" value="HTH_77"/>
    <property type="match status" value="1"/>
</dbReference>
<protein>
    <submittedName>
        <fullName evidence="5">Transcriptional regulator</fullName>
    </submittedName>
</protein>
<dbReference type="SMART" id="SM00862">
    <property type="entry name" value="Trans_reg_C"/>
    <property type="match status" value="1"/>
</dbReference>
<dbReference type="SUPFAM" id="SSF46894">
    <property type="entry name" value="C-terminal effector domain of the bipartite response regulators"/>
    <property type="match status" value="1"/>
</dbReference>